<keyword evidence="3" id="KW-1185">Reference proteome</keyword>
<evidence type="ECO:0000313" key="3">
    <source>
        <dbReference type="Proteomes" id="UP000607653"/>
    </source>
</evidence>
<protein>
    <recommendedName>
        <fullName evidence="4">Secreted protein</fullName>
    </recommendedName>
</protein>
<feature type="chain" id="PRO_5032986295" description="Secreted protein" evidence="1">
    <location>
        <begin position="35"/>
        <end position="82"/>
    </location>
</feature>
<name>A0A822ZUY2_NELNU</name>
<comment type="caution">
    <text evidence="2">The sequence shown here is derived from an EMBL/GenBank/DDBJ whole genome shotgun (WGS) entry which is preliminary data.</text>
</comment>
<reference evidence="2 3" key="1">
    <citation type="journal article" date="2020" name="Mol. Biol. Evol.">
        <title>Distinct Expression and Methylation Patterns for Genes with Different Fates following a Single Whole-Genome Duplication in Flowering Plants.</title>
        <authorList>
            <person name="Shi T."/>
            <person name="Rahmani R.S."/>
            <person name="Gugger P.F."/>
            <person name="Wang M."/>
            <person name="Li H."/>
            <person name="Zhang Y."/>
            <person name="Li Z."/>
            <person name="Wang Q."/>
            <person name="Van de Peer Y."/>
            <person name="Marchal K."/>
            <person name="Chen J."/>
        </authorList>
    </citation>
    <scope>NUCLEOTIDE SEQUENCE [LARGE SCALE GENOMIC DNA]</scope>
    <source>
        <tissue evidence="2">Leaf</tissue>
    </source>
</reference>
<dbReference type="AlphaFoldDB" id="A0A822ZUY2"/>
<proteinExistence type="predicted"/>
<evidence type="ECO:0008006" key="4">
    <source>
        <dbReference type="Google" id="ProtNLM"/>
    </source>
</evidence>
<gene>
    <name evidence="2" type="ORF">HUJ06_018989</name>
</gene>
<keyword evidence="1" id="KW-0732">Signal</keyword>
<evidence type="ECO:0000256" key="1">
    <source>
        <dbReference type="SAM" id="SignalP"/>
    </source>
</evidence>
<evidence type="ECO:0000313" key="2">
    <source>
        <dbReference type="EMBL" id="DAD49052.1"/>
    </source>
</evidence>
<feature type="signal peptide" evidence="1">
    <location>
        <begin position="1"/>
        <end position="34"/>
    </location>
</feature>
<accession>A0A822ZUY2</accession>
<organism evidence="2 3">
    <name type="scientific">Nelumbo nucifera</name>
    <name type="common">Sacred lotus</name>
    <dbReference type="NCBI Taxonomy" id="4432"/>
    <lineage>
        <taxon>Eukaryota</taxon>
        <taxon>Viridiplantae</taxon>
        <taxon>Streptophyta</taxon>
        <taxon>Embryophyta</taxon>
        <taxon>Tracheophyta</taxon>
        <taxon>Spermatophyta</taxon>
        <taxon>Magnoliopsida</taxon>
        <taxon>Proteales</taxon>
        <taxon>Nelumbonaceae</taxon>
        <taxon>Nelumbo</taxon>
    </lineage>
</organism>
<dbReference type="Proteomes" id="UP000607653">
    <property type="component" value="Unassembled WGS sequence"/>
</dbReference>
<dbReference type="EMBL" id="DUZY01000008">
    <property type="protein sequence ID" value="DAD49052.1"/>
    <property type="molecule type" value="Genomic_DNA"/>
</dbReference>
<sequence>MHLLSNLIFNRVLVIIYCLHVLSSSHLLPVVCYAETQNMFIDILSQCLASVNGWQPHKKRYAELQTEPFMVRAWHVMLFGFA</sequence>